<dbReference type="EMBL" id="NKXS01002175">
    <property type="protein sequence ID" value="PIN14982.1"/>
    <property type="molecule type" value="Genomic_DNA"/>
</dbReference>
<dbReference type="AlphaFoldDB" id="A0A2G9HBT7"/>
<evidence type="ECO:0000256" key="1">
    <source>
        <dbReference type="ARBA" id="ARBA00004141"/>
    </source>
</evidence>
<name>A0A2G9HBT7_9LAMI</name>
<comment type="caution">
    <text evidence="9">The sequence shown here is derived from an EMBL/GenBank/DDBJ whole genome shotgun (WGS) entry which is preliminary data.</text>
</comment>
<feature type="transmembrane region" description="Helical" evidence="7">
    <location>
        <begin position="113"/>
        <end position="133"/>
    </location>
</feature>
<accession>A0A2G9HBT7</accession>
<keyword evidence="4 7" id="KW-1133">Transmembrane helix</keyword>
<keyword evidence="2 7" id="KW-0812">Transmembrane</keyword>
<dbReference type="PANTHER" id="PTHR24186:SF38">
    <property type="entry name" value="ANKYRIN REPEAT FAMILY PROTEIN"/>
    <property type="match status" value="1"/>
</dbReference>
<evidence type="ECO:0000313" key="10">
    <source>
        <dbReference type="Proteomes" id="UP000231279"/>
    </source>
</evidence>
<feature type="transmembrane region" description="Helical" evidence="7">
    <location>
        <begin position="78"/>
        <end position="101"/>
    </location>
</feature>
<sequence>MTLVATLIATFTYSSGINPPGGLYQDGPLIGTPVAARRTAFKVFTWCNDLALFLALVVILYLVSVIPTNHKFLQKKVAFAYCFILAAISSMATAYGAAFMVTRKPFHIGGLEVFLLTVYGVIGLGAACHKIWLYREERRENIRDM</sequence>
<evidence type="ECO:0000256" key="5">
    <source>
        <dbReference type="ARBA" id="ARBA00023043"/>
    </source>
</evidence>
<keyword evidence="6 7" id="KW-0472">Membrane</keyword>
<comment type="subcellular location">
    <subcellularLocation>
        <location evidence="1">Membrane</location>
        <topology evidence="1">Multi-pass membrane protein</topology>
    </subcellularLocation>
</comment>
<dbReference type="GO" id="GO:0005886">
    <property type="term" value="C:plasma membrane"/>
    <property type="evidence" value="ECO:0007669"/>
    <property type="project" value="TreeGrafter"/>
</dbReference>
<evidence type="ECO:0000313" key="9">
    <source>
        <dbReference type="EMBL" id="PIN14982.1"/>
    </source>
</evidence>
<evidence type="ECO:0000256" key="3">
    <source>
        <dbReference type="ARBA" id="ARBA00022737"/>
    </source>
</evidence>
<evidence type="ECO:0000256" key="2">
    <source>
        <dbReference type="ARBA" id="ARBA00022692"/>
    </source>
</evidence>
<gene>
    <name evidence="9" type="ORF">CDL12_12383</name>
</gene>
<evidence type="ECO:0000256" key="6">
    <source>
        <dbReference type="ARBA" id="ARBA00023136"/>
    </source>
</evidence>
<proteinExistence type="predicted"/>
<feature type="transmembrane region" description="Helical" evidence="7">
    <location>
        <begin position="40"/>
        <end position="66"/>
    </location>
</feature>
<evidence type="ECO:0000259" key="8">
    <source>
        <dbReference type="Pfam" id="PF13962"/>
    </source>
</evidence>
<keyword evidence="5" id="KW-0040">ANK repeat</keyword>
<dbReference type="InterPro" id="IPR026961">
    <property type="entry name" value="PGG_dom"/>
</dbReference>
<dbReference type="STRING" id="429701.A0A2G9HBT7"/>
<dbReference type="OrthoDB" id="681126at2759"/>
<evidence type="ECO:0000256" key="7">
    <source>
        <dbReference type="SAM" id="Phobius"/>
    </source>
</evidence>
<feature type="domain" description="PGG" evidence="8">
    <location>
        <begin position="1"/>
        <end position="101"/>
    </location>
</feature>
<reference evidence="10" key="1">
    <citation type="journal article" date="2018" name="Gigascience">
        <title>Genome assembly of the Pink Ipe (Handroanthus impetiginosus, Bignoniaceae), a highly valued, ecologically keystone Neotropical timber forest tree.</title>
        <authorList>
            <person name="Silva-Junior O.B."/>
            <person name="Grattapaglia D."/>
            <person name="Novaes E."/>
            <person name="Collevatti R.G."/>
        </authorList>
    </citation>
    <scope>NUCLEOTIDE SEQUENCE [LARGE SCALE GENOMIC DNA]</scope>
    <source>
        <strain evidence="10">cv. UFG-1</strain>
    </source>
</reference>
<dbReference type="Proteomes" id="UP000231279">
    <property type="component" value="Unassembled WGS sequence"/>
</dbReference>
<dbReference type="Pfam" id="PF13962">
    <property type="entry name" value="PGG"/>
    <property type="match status" value="1"/>
</dbReference>
<organism evidence="9 10">
    <name type="scientific">Handroanthus impetiginosus</name>
    <dbReference type="NCBI Taxonomy" id="429701"/>
    <lineage>
        <taxon>Eukaryota</taxon>
        <taxon>Viridiplantae</taxon>
        <taxon>Streptophyta</taxon>
        <taxon>Embryophyta</taxon>
        <taxon>Tracheophyta</taxon>
        <taxon>Spermatophyta</taxon>
        <taxon>Magnoliopsida</taxon>
        <taxon>eudicotyledons</taxon>
        <taxon>Gunneridae</taxon>
        <taxon>Pentapetalae</taxon>
        <taxon>asterids</taxon>
        <taxon>lamiids</taxon>
        <taxon>Lamiales</taxon>
        <taxon>Bignoniaceae</taxon>
        <taxon>Crescentiina</taxon>
        <taxon>Tabebuia alliance</taxon>
        <taxon>Handroanthus</taxon>
    </lineage>
</organism>
<evidence type="ECO:0000256" key="4">
    <source>
        <dbReference type="ARBA" id="ARBA00022989"/>
    </source>
</evidence>
<dbReference type="PANTHER" id="PTHR24186">
    <property type="entry name" value="PROTEIN PHOSPHATASE 1 REGULATORY SUBUNIT"/>
    <property type="match status" value="1"/>
</dbReference>
<protein>
    <recommendedName>
        <fullName evidence="8">PGG domain-containing protein</fullName>
    </recommendedName>
</protein>
<keyword evidence="10" id="KW-1185">Reference proteome</keyword>
<keyword evidence="3" id="KW-0677">Repeat</keyword>